<dbReference type="InterPro" id="IPR000182">
    <property type="entry name" value="GNAT_dom"/>
</dbReference>
<dbReference type="PANTHER" id="PTHR43617:SF34">
    <property type="entry name" value="PUTATIVE-RELATED"/>
    <property type="match status" value="1"/>
</dbReference>
<dbReference type="Gene3D" id="3.40.630.30">
    <property type="match status" value="1"/>
</dbReference>
<keyword evidence="2" id="KW-0687">Ribonucleoprotein</keyword>
<dbReference type="InterPro" id="IPR016181">
    <property type="entry name" value="Acyl_CoA_acyltransferase"/>
</dbReference>
<reference evidence="2 3" key="1">
    <citation type="submission" date="2017-02" db="EMBL/GenBank/DDBJ databases">
        <authorList>
            <person name="Peterson S.W."/>
        </authorList>
    </citation>
    <scope>NUCLEOTIDE SEQUENCE [LARGE SCALE GENOMIC DNA]</scope>
    <source>
        <strain evidence="2 3">DSM 25262</strain>
    </source>
</reference>
<dbReference type="OrthoDB" id="9789605at2"/>
<dbReference type="PROSITE" id="PS51186">
    <property type="entry name" value="GNAT"/>
    <property type="match status" value="1"/>
</dbReference>
<dbReference type="GO" id="GO:0005840">
    <property type="term" value="C:ribosome"/>
    <property type="evidence" value="ECO:0007669"/>
    <property type="project" value="UniProtKB-KW"/>
</dbReference>
<sequence>MHIRTAAPDDVQRIMQLYKEVAKVKGGIARLENEITEEYVENFLKKSLAAGLILVAIHPEDPERFVGEIHAYKPGIHVFKHLLSDLTIAVHPEFQGKKIGRTLFTIFLEEIALNHTDIGKVELLTREGNKKAIAFYQSLGFKIEGRMEMRIKTPQGIYEADIPMGWQNPNFEF</sequence>
<dbReference type="Proteomes" id="UP000190961">
    <property type="component" value="Unassembled WGS sequence"/>
</dbReference>
<evidence type="ECO:0000259" key="1">
    <source>
        <dbReference type="PROSITE" id="PS51186"/>
    </source>
</evidence>
<name>A0A1T5ML22_9BACT</name>
<dbReference type="STRING" id="688867.SAMN05660236_5730"/>
<proteinExistence type="predicted"/>
<feature type="domain" description="N-acetyltransferase" evidence="1">
    <location>
        <begin position="1"/>
        <end position="169"/>
    </location>
</feature>
<dbReference type="EMBL" id="FUZU01000005">
    <property type="protein sequence ID" value="SKC88925.1"/>
    <property type="molecule type" value="Genomic_DNA"/>
</dbReference>
<dbReference type="CDD" id="cd04301">
    <property type="entry name" value="NAT_SF"/>
    <property type="match status" value="1"/>
</dbReference>
<accession>A0A1T5ML22</accession>
<dbReference type="RefSeq" id="WP_079690224.1">
    <property type="nucleotide sequence ID" value="NZ_FUZU01000005.1"/>
</dbReference>
<organism evidence="2 3">
    <name type="scientific">Ohtaekwangia koreensis</name>
    <dbReference type="NCBI Taxonomy" id="688867"/>
    <lineage>
        <taxon>Bacteria</taxon>
        <taxon>Pseudomonadati</taxon>
        <taxon>Bacteroidota</taxon>
        <taxon>Cytophagia</taxon>
        <taxon>Cytophagales</taxon>
        <taxon>Fulvivirgaceae</taxon>
        <taxon>Ohtaekwangia</taxon>
    </lineage>
</organism>
<dbReference type="InterPro" id="IPR050276">
    <property type="entry name" value="MshD_Acetyltransferase"/>
</dbReference>
<dbReference type="Pfam" id="PF13508">
    <property type="entry name" value="Acetyltransf_7"/>
    <property type="match status" value="1"/>
</dbReference>
<keyword evidence="3" id="KW-1185">Reference proteome</keyword>
<evidence type="ECO:0000313" key="3">
    <source>
        <dbReference type="Proteomes" id="UP000190961"/>
    </source>
</evidence>
<protein>
    <submittedName>
        <fullName evidence="2">Ribosomal protein S18 acetylase RimI</fullName>
    </submittedName>
</protein>
<dbReference type="SUPFAM" id="SSF55729">
    <property type="entry name" value="Acyl-CoA N-acyltransferases (Nat)"/>
    <property type="match status" value="1"/>
</dbReference>
<evidence type="ECO:0000313" key="2">
    <source>
        <dbReference type="EMBL" id="SKC88925.1"/>
    </source>
</evidence>
<dbReference type="AlphaFoldDB" id="A0A1T5ML22"/>
<dbReference type="PANTHER" id="PTHR43617">
    <property type="entry name" value="L-AMINO ACID N-ACETYLTRANSFERASE"/>
    <property type="match status" value="1"/>
</dbReference>
<dbReference type="GO" id="GO:0016747">
    <property type="term" value="F:acyltransferase activity, transferring groups other than amino-acyl groups"/>
    <property type="evidence" value="ECO:0007669"/>
    <property type="project" value="InterPro"/>
</dbReference>
<keyword evidence="2" id="KW-0689">Ribosomal protein</keyword>
<gene>
    <name evidence="2" type="ORF">SAMN05660236_5730</name>
</gene>